<dbReference type="InterPro" id="IPR010065">
    <property type="entry name" value="AA_ABC_transptr_permease_3TM"/>
</dbReference>
<feature type="transmembrane region" description="Helical" evidence="10">
    <location>
        <begin position="226"/>
        <end position="247"/>
    </location>
</feature>
<evidence type="ECO:0000259" key="11">
    <source>
        <dbReference type="PROSITE" id="PS50928"/>
    </source>
</evidence>
<evidence type="ECO:0000256" key="6">
    <source>
        <dbReference type="ARBA" id="ARBA00022692"/>
    </source>
</evidence>
<sequence length="258" mass="28510">MFASRIFSVALYAVVIWLIVRTAWTGAEAMGYNWQWYRVPQYLLRRTDDGFALGELATGLGASLLLSAVAFTLALIIGLVVALLRLSNLVVGKAVARAFLEIVRNMPLLVLLYLFYYVGGPIFGLDRYVASVLCLGVFHGAILSEVFRAGINSVGRGQWEAAMSIGMTRMQSYRYIILPQSVRFMLPPITGEAVNMIKSSAIVSVIAVAELTTAGRNIISDTYMSFEIWFTVAVIYLAVTLCLSVFVSHLERRFAVEI</sequence>
<evidence type="ECO:0000256" key="5">
    <source>
        <dbReference type="ARBA" id="ARBA00022475"/>
    </source>
</evidence>
<dbReference type="RefSeq" id="WP_263734784.1">
    <property type="nucleotide sequence ID" value="NZ_JAOWKY010000002.1"/>
</dbReference>
<evidence type="ECO:0000256" key="1">
    <source>
        <dbReference type="ARBA" id="ARBA00003159"/>
    </source>
</evidence>
<comment type="similarity">
    <text evidence="3">Belongs to the binding-protein-dependent transport system permease family. HisMQ subfamily.</text>
</comment>
<accession>A0ABT2ZEF5</accession>
<evidence type="ECO:0000256" key="2">
    <source>
        <dbReference type="ARBA" id="ARBA00004429"/>
    </source>
</evidence>
<dbReference type="Gene3D" id="1.10.3720.10">
    <property type="entry name" value="MetI-like"/>
    <property type="match status" value="1"/>
</dbReference>
<evidence type="ECO:0000256" key="7">
    <source>
        <dbReference type="ARBA" id="ARBA00022970"/>
    </source>
</evidence>
<organism evidence="12 13">
    <name type="scientific">Albidovulum marisflavi</name>
    <dbReference type="NCBI Taxonomy" id="2984159"/>
    <lineage>
        <taxon>Bacteria</taxon>
        <taxon>Pseudomonadati</taxon>
        <taxon>Pseudomonadota</taxon>
        <taxon>Alphaproteobacteria</taxon>
        <taxon>Rhodobacterales</taxon>
        <taxon>Paracoccaceae</taxon>
        <taxon>Albidovulum</taxon>
    </lineage>
</organism>
<feature type="domain" description="ABC transmembrane type-1" evidence="11">
    <location>
        <begin position="60"/>
        <end position="247"/>
    </location>
</feature>
<keyword evidence="5" id="KW-1003">Cell membrane</keyword>
<evidence type="ECO:0000313" key="12">
    <source>
        <dbReference type="EMBL" id="MCV2869131.1"/>
    </source>
</evidence>
<dbReference type="Proteomes" id="UP001652542">
    <property type="component" value="Unassembled WGS sequence"/>
</dbReference>
<dbReference type="Pfam" id="PF00528">
    <property type="entry name" value="BPD_transp_1"/>
    <property type="match status" value="1"/>
</dbReference>
<comment type="caution">
    <text evidence="12">The sequence shown here is derived from an EMBL/GenBank/DDBJ whole genome shotgun (WGS) entry which is preliminary data.</text>
</comment>
<dbReference type="InterPro" id="IPR035906">
    <property type="entry name" value="MetI-like_sf"/>
</dbReference>
<keyword evidence="13" id="KW-1185">Reference proteome</keyword>
<comment type="function">
    <text evidence="1">Part of the binding-protein-dependent transport system for glutamine; probably responsible for the translocation of the substrate across the membrane.</text>
</comment>
<reference evidence="12 13" key="1">
    <citation type="submission" date="2022-10" db="EMBL/GenBank/DDBJ databases">
        <title>Defluviimonas sp. nov., isolated from ocean surface water.</title>
        <authorList>
            <person name="He W."/>
            <person name="Wang L."/>
            <person name="Zhang D.-F."/>
        </authorList>
    </citation>
    <scope>NUCLEOTIDE SEQUENCE [LARGE SCALE GENOMIC DNA]</scope>
    <source>
        <strain evidence="12 13">WL0002</strain>
    </source>
</reference>
<keyword evidence="9 10" id="KW-0472">Membrane</keyword>
<evidence type="ECO:0000313" key="13">
    <source>
        <dbReference type="Proteomes" id="UP001652542"/>
    </source>
</evidence>
<gene>
    <name evidence="12" type="ORF">OEW28_10885</name>
</gene>
<keyword evidence="8 10" id="KW-1133">Transmembrane helix</keyword>
<keyword evidence="6 10" id="KW-0812">Transmembrane</keyword>
<dbReference type="EMBL" id="JAOWKY010000002">
    <property type="protein sequence ID" value="MCV2869131.1"/>
    <property type="molecule type" value="Genomic_DNA"/>
</dbReference>
<evidence type="ECO:0000256" key="3">
    <source>
        <dbReference type="ARBA" id="ARBA00010072"/>
    </source>
</evidence>
<dbReference type="SUPFAM" id="SSF161098">
    <property type="entry name" value="MetI-like"/>
    <property type="match status" value="1"/>
</dbReference>
<keyword evidence="7" id="KW-0029">Amino-acid transport</keyword>
<dbReference type="InterPro" id="IPR000515">
    <property type="entry name" value="MetI-like"/>
</dbReference>
<comment type="subcellular location">
    <subcellularLocation>
        <location evidence="2">Cell inner membrane</location>
        <topology evidence="2">Multi-pass membrane protein</topology>
    </subcellularLocation>
    <subcellularLocation>
        <location evidence="10">Cell membrane</location>
        <topology evidence="10">Multi-pass membrane protein</topology>
    </subcellularLocation>
</comment>
<evidence type="ECO:0000256" key="4">
    <source>
        <dbReference type="ARBA" id="ARBA00022448"/>
    </source>
</evidence>
<keyword evidence="4 10" id="KW-0813">Transport</keyword>
<evidence type="ECO:0000256" key="9">
    <source>
        <dbReference type="ARBA" id="ARBA00023136"/>
    </source>
</evidence>
<proteinExistence type="inferred from homology"/>
<dbReference type="NCBIfam" id="TIGR01726">
    <property type="entry name" value="HEQRo_perm_3TM"/>
    <property type="match status" value="1"/>
</dbReference>
<dbReference type="PROSITE" id="PS50928">
    <property type="entry name" value="ABC_TM1"/>
    <property type="match status" value="1"/>
</dbReference>
<dbReference type="CDD" id="cd06261">
    <property type="entry name" value="TM_PBP2"/>
    <property type="match status" value="1"/>
</dbReference>
<feature type="transmembrane region" description="Helical" evidence="10">
    <location>
        <begin position="64"/>
        <end position="86"/>
    </location>
</feature>
<dbReference type="InterPro" id="IPR043429">
    <property type="entry name" value="ArtM/GltK/GlnP/TcyL/YhdX-like"/>
</dbReference>
<dbReference type="PANTHER" id="PTHR30614:SF20">
    <property type="entry name" value="GLUTAMINE TRANSPORT SYSTEM PERMEASE PROTEIN GLNP"/>
    <property type="match status" value="1"/>
</dbReference>
<name>A0ABT2ZEF5_9RHOB</name>
<dbReference type="PANTHER" id="PTHR30614">
    <property type="entry name" value="MEMBRANE COMPONENT OF AMINO ACID ABC TRANSPORTER"/>
    <property type="match status" value="1"/>
</dbReference>
<evidence type="ECO:0000256" key="8">
    <source>
        <dbReference type="ARBA" id="ARBA00022989"/>
    </source>
</evidence>
<protein>
    <submittedName>
        <fullName evidence="12">Amino acid ABC transporter permease</fullName>
    </submittedName>
</protein>
<evidence type="ECO:0000256" key="10">
    <source>
        <dbReference type="RuleBase" id="RU363032"/>
    </source>
</evidence>